<dbReference type="InterPro" id="IPR014718">
    <property type="entry name" value="GH-type_carb-bd"/>
</dbReference>
<feature type="active site" description="Proton donor" evidence="9">
    <location>
        <position position="182"/>
    </location>
</feature>
<dbReference type="InterPro" id="IPR047215">
    <property type="entry name" value="Galactose_mutarotase-like"/>
</dbReference>
<dbReference type="GO" id="GO:0033499">
    <property type="term" value="P:galactose catabolic process via UDP-galactose, Leloir pathway"/>
    <property type="evidence" value="ECO:0007669"/>
    <property type="project" value="TreeGrafter"/>
</dbReference>
<dbReference type="InterPro" id="IPR011013">
    <property type="entry name" value="Gal_mutarotase_sf_dom"/>
</dbReference>
<dbReference type="Gene3D" id="2.70.98.10">
    <property type="match status" value="1"/>
</dbReference>
<evidence type="ECO:0000313" key="13">
    <source>
        <dbReference type="Proteomes" id="UP000474565"/>
    </source>
</evidence>
<dbReference type="RefSeq" id="WP_161019587.1">
    <property type="nucleotide sequence ID" value="NZ_WWCP01000012.1"/>
</dbReference>
<reference evidence="12 13" key="1">
    <citation type="submission" date="2019-12" db="EMBL/GenBank/DDBJ databases">
        <title>Novel species isolated from a subtropical stream in China.</title>
        <authorList>
            <person name="Lu H."/>
        </authorList>
    </citation>
    <scope>NUCLEOTIDE SEQUENCE [LARGE SCALE GENOMIC DNA]</scope>
    <source>
        <strain evidence="12 13">FT50W</strain>
    </source>
</reference>
<feature type="binding site" evidence="10">
    <location>
        <position position="252"/>
    </location>
    <ligand>
        <name>beta-D-galactose</name>
        <dbReference type="ChEBI" id="CHEBI:27667"/>
    </ligand>
</feature>
<gene>
    <name evidence="12" type="ORF">GTP44_11825</name>
</gene>
<dbReference type="EMBL" id="WWCP01000012">
    <property type="protein sequence ID" value="MYM82642.1"/>
    <property type="molecule type" value="Genomic_DNA"/>
</dbReference>
<feature type="binding site" evidence="11">
    <location>
        <begin position="182"/>
        <end position="184"/>
    </location>
    <ligand>
        <name>beta-D-galactose</name>
        <dbReference type="ChEBI" id="CHEBI:27667"/>
    </ligand>
</feature>
<dbReference type="NCBIfam" id="NF008277">
    <property type="entry name" value="PRK11055.1"/>
    <property type="match status" value="1"/>
</dbReference>
<dbReference type="UniPathway" id="UPA00242"/>
<evidence type="ECO:0000256" key="3">
    <source>
        <dbReference type="ARBA" id="ARBA00006206"/>
    </source>
</evidence>
<keyword evidence="7 8" id="KW-0119">Carbohydrate metabolism</keyword>
<evidence type="ECO:0000256" key="7">
    <source>
        <dbReference type="ARBA" id="ARBA00023277"/>
    </source>
</evidence>
<name>A0A6L8ML52_9BURK</name>
<dbReference type="PIRSF" id="PIRSF005096">
    <property type="entry name" value="GALM"/>
    <property type="match status" value="1"/>
</dbReference>
<protein>
    <recommendedName>
        <fullName evidence="5 8">Aldose 1-epimerase</fullName>
        <ecNumber evidence="4 8">5.1.3.3</ecNumber>
    </recommendedName>
</protein>
<organism evidence="12 13">
    <name type="scientific">Duganella lactea</name>
    <dbReference type="NCBI Taxonomy" id="2692173"/>
    <lineage>
        <taxon>Bacteria</taxon>
        <taxon>Pseudomonadati</taxon>
        <taxon>Pseudomonadota</taxon>
        <taxon>Betaproteobacteria</taxon>
        <taxon>Burkholderiales</taxon>
        <taxon>Oxalobacteraceae</taxon>
        <taxon>Telluria group</taxon>
        <taxon>Duganella</taxon>
    </lineage>
</organism>
<evidence type="ECO:0000256" key="2">
    <source>
        <dbReference type="ARBA" id="ARBA00005028"/>
    </source>
</evidence>
<dbReference type="PANTHER" id="PTHR10091">
    <property type="entry name" value="ALDOSE-1-EPIMERASE"/>
    <property type="match status" value="1"/>
</dbReference>
<dbReference type="Pfam" id="PF01263">
    <property type="entry name" value="Aldose_epim"/>
    <property type="match status" value="1"/>
</dbReference>
<comment type="catalytic activity">
    <reaction evidence="1 8">
        <text>alpha-D-glucose = beta-D-glucose</text>
        <dbReference type="Rhea" id="RHEA:10264"/>
        <dbReference type="ChEBI" id="CHEBI:15903"/>
        <dbReference type="ChEBI" id="CHEBI:17925"/>
        <dbReference type="EC" id="5.1.3.3"/>
    </reaction>
</comment>
<evidence type="ECO:0000313" key="12">
    <source>
        <dbReference type="EMBL" id="MYM82642.1"/>
    </source>
</evidence>
<feature type="binding site" evidence="11">
    <location>
        <begin position="82"/>
        <end position="83"/>
    </location>
    <ligand>
        <name>beta-D-galactose</name>
        <dbReference type="ChEBI" id="CHEBI:27667"/>
    </ligand>
</feature>
<dbReference type="CDD" id="cd09019">
    <property type="entry name" value="galactose_mutarotase_like"/>
    <property type="match status" value="1"/>
</dbReference>
<keyword evidence="6 8" id="KW-0413">Isomerase</keyword>
<dbReference type="AlphaFoldDB" id="A0A6L8ML52"/>
<dbReference type="InterPro" id="IPR015443">
    <property type="entry name" value="Aldose_1-epimerase"/>
</dbReference>
<evidence type="ECO:0000256" key="5">
    <source>
        <dbReference type="ARBA" id="ARBA00014165"/>
    </source>
</evidence>
<dbReference type="Proteomes" id="UP000474565">
    <property type="component" value="Unassembled WGS sequence"/>
</dbReference>
<evidence type="ECO:0000256" key="1">
    <source>
        <dbReference type="ARBA" id="ARBA00001614"/>
    </source>
</evidence>
<evidence type="ECO:0000256" key="9">
    <source>
        <dbReference type="PIRSR" id="PIRSR005096-1"/>
    </source>
</evidence>
<sequence length="357" mass="38831">MQATITQSPFGTLPDGREATLYTLTNANGMIARISDLGGVIAELHVPDRDGVLTDVCHGFDNVTPYMGDSHYFGALIGRYGNRIANGRFTLDGIAYQLDVNNGVNHLHGGADGFHRRLWTTETFNTPKSVGLILTYVSPDGEQGFPGTAEVTVIYELRNDNELRIAFHAIADKATPMNLTNHAYFNLAGEGDILGHQLTIFGDAYTPVDSGLIPVGAPVNVAGTPFDFRTPHAIGERIDQQDQQLAYGAGYDHNFVLTKKQAGALELAARVVDPSSGRVLEVLTQEPGIQFYSGNFLHDGVSGKGRTYGHRSALCLEPQHFPDSPNRPDFPSTILRPNEEYSTVMAYRFSCVGDDLT</sequence>
<dbReference type="InterPro" id="IPR018052">
    <property type="entry name" value="Ald1_epimerase_CS"/>
</dbReference>
<evidence type="ECO:0000256" key="4">
    <source>
        <dbReference type="ARBA" id="ARBA00013185"/>
    </source>
</evidence>
<feature type="active site" description="Proton acceptor" evidence="9">
    <location>
        <position position="317"/>
    </location>
</feature>
<evidence type="ECO:0000256" key="11">
    <source>
        <dbReference type="PIRSR" id="PIRSR005096-3"/>
    </source>
</evidence>
<comment type="pathway">
    <text evidence="2 8">Carbohydrate metabolism; hexose metabolism.</text>
</comment>
<dbReference type="SUPFAM" id="SSF74650">
    <property type="entry name" value="Galactose mutarotase-like"/>
    <property type="match status" value="1"/>
</dbReference>
<dbReference type="GO" id="GO:0030246">
    <property type="term" value="F:carbohydrate binding"/>
    <property type="evidence" value="ECO:0007669"/>
    <property type="project" value="InterPro"/>
</dbReference>
<dbReference type="InterPro" id="IPR008183">
    <property type="entry name" value="Aldose_1/G6P_1-epimerase"/>
</dbReference>
<evidence type="ECO:0000256" key="6">
    <source>
        <dbReference type="ARBA" id="ARBA00023235"/>
    </source>
</evidence>
<dbReference type="PANTHER" id="PTHR10091:SF49">
    <property type="entry name" value="ALDOSE 1-EPIMERASE"/>
    <property type="match status" value="1"/>
</dbReference>
<dbReference type="GO" id="GO:0006006">
    <property type="term" value="P:glucose metabolic process"/>
    <property type="evidence" value="ECO:0007669"/>
    <property type="project" value="TreeGrafter"/>
</dbReference>
<comment type="similarity">
    <text evidence="3 8">Belongs to the aldose epimerase family.</text>
</comment>
<evidence type="ECO:0000256" key="8">
    <source>
        <dbReference type="PIRNR" id="PIRNR005096"/>
    </source>
</evidence>
<dbReference type="EC" id="5.1.3.3" evidence="4 8"/>
<proteinExistence type="inferred from homology"/>
<dbReference type="PROSITE" id="PS00545">
    <property type="entry name" value="ALDOSE_1_EPIMERASE"/>
    <property type="match status" value="1"/>
</dbReference>
<comment type="caution">
    <text evidence="12">The sequence shown here is derived from an EMBL/GenBank/DDBJ whole genome shotgun (WGS) entry which is preliminary data.</text>
</comment>
<dbReference type="GO" id="GO:0004034">
    <property type="term" value="F:aldose 1-epimerase activity"/>
    <property type="evidence" value="ECO:0007669"/>
    <property type="project" value="UniProtKB-EC"/>
</dbReference>
<evidence type="ECO:0000256" key="10">
    <source>
        <dbReference type="PIRSR" id="PIRSR005096-2"/>
    </source>
</evidence>
<accession>A0A6L8ML52</accession>